<feature type="compositionally biased region" description="Low complexity" evidence="1">
    <location>
        <begin position="121"/>
        <end position="131"/>
    </location>
</feature>
<comment type="caution">
    <text evidence="2">The sequence shown here is derived from an EMBL/GenBank/DDBJ whole genome shotgun (WGS) entry which is preliminary data.</text>
</comment>
<sequence>MSIARAFTTRKARQGLEGDSVPHRSHTTKNSGSIRHKISAPVELVFTTNQLSYNAPDIFPKTSRSTGSTGSSHRSDDDLSDSATNASSPPTSPDLDSPKRSLSPEPNHLSCYFTPPAQTESPAPSAVALAPAPAPAQSPAPSSRSRRPPPPMIPERAASHAKKPYDGLIRQRSSSRMSEQSQQTLSSKGSFSFSRSSSASTTATSSSQYSAPPQHKVKVSGSFVSSSSSTVSTGTHRPSASQSSQASRGHKTDFSQAQHPFGLELAQVSEIAEEYGVKEKLNELETEEKGLVAKGLHKFSAEEYLGEINSLISSFFSDVNPMPPAALWI</sequence>
<feature type="compositionally biased region" description="Low complexity" evidence="1">
    <location>
        <begin position="81"/>
        <end position="95"/>
    </location>
</feature>
<organism evidence="2 3">
    <name type="scientific">Schizothecium vesticola</name>
    <dbReference type="NCBI Taxonomy" id="314040"/>
    <lineage>
        <taxon>Eukaryota</taxon>
        <taxon>Fungi</taxon>
        <taxon>Dikarya</taxon>
        <taxon>Ascomycota</taxon>
        <taxon>Pezizomycotina</taxon>
        <taxon>Sordariomycetes</taxon>
        <taxon>Sordariomycetidae</taxon>
        <taxon>Sordariales</taxon>
        <taxon>Schizotheciaceae</taxon>
        <taxon>Schizothecium</taxon>
    </lineage>
</organism>
<accession>A0AA40FAK0</accession>
<feature type="region of interest" description="Disordered" evidence="1">
    <location>
        <begin position="54"/>
        <end position="254"/>
    </location>
</feature>
<feature type="region of interest" description="Disordered" evidence="1">
    <location>
        <begin position="1"/>
        <end position="36"/>
    </location>
</feature>
<feature type="compositionally biased region" description="Low complexity" evidence="1">
    <location>
        <begin position="219"/>
        <end position="247"/>
    </location>
</feature>
<reference evidence="2" key="1">
    <citation type="submission" date="2023-06" db="EMBL/GenBank/DDBJ databases">
        <title>Genome-scale phylogeny and comparative genomics of the fungal order Sordariales.</title>
        <authorList>
            <consortium name="Lawrence Berkeley National Laboratory"/>
            <person name="Hensen N."/>
            <person name="Bonometti L."/>
            <person name="Westerberg I."/>
            <person name="Brannstrom I.O."/>
            <person name="Guillou S."/>
            <person name="Cros-Aarteil S."/>
            <person name="Calhoun S."/>
            <person name="Haridas S."/>
            <person name="Kuo A."/>
            <person name="Mondo S."/>
            <person name="Pangilinan J."/>
            <person name="Riley R."/>
            <person name="LaButti K."/>
            <person name="Andreopoulos B."/>
            <person name="Lipzen A."/>
            <person name="Chen C."/>
            <person name="Yanf M."/>
            <person name="Daum C."/>
            <person name="Ng V."/>
            <person name="Clum A."/>
            <person name="Steindorff A."/>
            <person name="Ohm R."/>
            <person name="Martin F."/>
            <person name="Silar P."/>
            <person name="Natvig D."/>
            <person name="Lalanne C."/>
            <person name="Gautier V."/>
            <person name="Ament-velasquez S.L."/>
            <person name="Kruys A."/>
            <person name="Hutchinson M.I."/>
            <person name="Powell A.J."/>
            <person name="Barry K."/>
            <person name="Miller A.N."/>
            <person name="Grigoriev I.V."/>
            <person name="Debuchy R."/>
            <person name="Gladieux P."/>
            <person name="Thoren M.H."/>
            <person name="Johannesson H."/>
        </authorList>
    </citation>
    <scope>NUCLEOTIDE SEQUENCE</scope>
    <source>
        <strain evidence="2">SMH3187-1</strain>
    </source>
</reference>
<evidence type="ECO:0000313" key="2">
    <source>
        <dbReference type="EMBL" id="KAK0754120.1"/>
    </source>
</evidence>
<dbReference type="AlphaFoldDB" id="A0AA40FAK0"/>
<evidence type="ECO:0000313" key="3">
    <source>
        <dbReference type="Proteomes" id="UP001172155"/>
    </source>
</evidence>
<feature type="compositionally biased region" description="Low complexity" evidence="1">
    <location>
        <begin position="170"/>
        <end position="211"/>
    </location>
</feature>
<dbReference type="Proteomes" id="UP001172155">
    <property type="component" value="Unassembled WGS sequence"/>
</dbReference>
<feature type="compositionally biased region" description="Low complexity" evidence="1">
    <location>
        <begin position="62"/>
        <end position="72"/>
    </location>
</feature>
<keyword evidence="3" id="KW-1185">Reference proteome</keyword>
<dbReference type="EMBL" id="JAUKUD010000001">
    <property type="protein sequence ID" value="KAK0754120.1"/>
    <property type="molecule type" value="Genomic_DNA"/>
</dbReference>
<gene>
    <name evidence="2" type="ORF">B0T18DRAFT_434618</name>
</gene>
<proteinExistence type="predicted"/>
<name>A0AA40FAK0_9PEZI</name>
<protein>
    <submittedName>
        <fullName evidence="2">Uncharacterized protein</fullName>
    </submittedName>
</protein>
<evidence type="ECO:0000256" key="1">
    <source>
        <dbReference type="SAM" id="MobiDB-lite"/>
    </source>
</evidence>